<name>A0ABZ0UMF0_9RICK</name>
<keyword evidence="11" id="KW-1185">Reference proteome</keyword>
<protein>
    <recommendedName>
        <fullName evidence="8">Cytidylate kinase</fullName>
        <shortName evidence="8">CK</shortName>
        <ecNumber evidence="8">2.7.4.25</ecNumber>
    </recommendedName>
    <alternativeName>
        <fullName evidence="8">Cytidine monophosphate kinase</fullName>
        <shortName evidence="8">CMP kinase</shortName>
    </alternativeName>
</protein>
<comment type="catalytic activity">
    <reaction evidence="6 8">
        <text>dCMP + ATP = dCDP + ADP</text>
        <dbReference type="Rhea" id="RHEA:25094"/>
        <dbReference type="ChEBI" id="CHEBI:30616"/>
        <dbReference type="ChEBI" id="CHEBI:57566"/>
        <dbReference type="ChEBI" id="CHEBI:58593"/>
        <dbReference type="ChEBI" id="CHEBI:456216"/>
        <dbReference type="EC" id="2.7.4.25"/>
    </reaction>
</comment>
<evidence type="ECO:0000256" key="2">
    <source>
        <dbReference type="ARBA" id="ARBA00022679"/>
    </source>
</evidence>
<dbReference type="EC" id="2.7.4.25" evidence="8"/>
<feature type="binding site" evidence="8">
    <location>
        <begin position="14"/>
        <end position="22"/>
    </location>
    <ligand>
        <name>ATP</name>
        <dbReference type="ChEBI" id="CHEBI:30616"/>
    </ligand>
</feature>
<dbReference type="RefSeq" id="WP_323733232.1">
    <property type="nucleotide sequence ID" value="NZ_CP110820.1"/>
</dbReference>
<dbReference type="EMBL" id="CP110820">
    <property type="protein sequence ID" value="WPX96421.1"/>
    <property type="molecule type" value="Genomic_DNA"/>
</dbReference>
<evidence type="ECO:0000256" key="6">
    <source>
        <dbReference type="ARBA" id="ARBA00047615"/>
    </source>
</evidence>
<dbReference type="InterPro" id="IPR027417">
    <property type="entry name" value="P-loop_NTPase"/>
</dbReference>
<keyword evidence="8" id="KW-0963">Cytoplasm</keyword>
<evidence type="ECO:0000256" key="4">
    <source>
        <dbReference type="ARBA" id="ARBA00022777"/>
    </source>
</evidence>
<evidence type="ECO:0000256" key="1">
    <source>
        <dbReference type="ARBA" id="ARBA00009427"/>
    </source>
</evidence>
<evidence type="ECO:0000256" key="3">
    <source>
        <dbReference type="ARBA" id="ARBA00022741"/>
    </source>
</evidence>
<proteinExistence type="inferred from homology"/>
<dbReference type="InterPro" id="IPR003136">
    <property type="entry name" value="Cytidylate_kin"/>
</dbReference>
<evidence type="ECO:0000259" key="9">
    <source>
        <dbReference type="Pfam" id="PF02224"/>
    </source>
</evidence>
<accession>A0ABZ0UMF0</accession>
<evidence type="ECO:0000256" key="7">
    <source>
        <dbReference type="ARBA" id="ARBA00048478"/>
    </source>
</evidence>
<dbReference type="Proteomes" id="UP001327219">
    <property type="component" value="Chromosome"/>
</dbReference>
<dbReference type="GO" id="GO:0016301">
    <property type="term" value="F:kinase activity"/>
    <property type="evidence" value="ECO:0007669"/>
    <property type="project" value="UniProtKB-KW"/>
</dbReference>
<evidence type="ECO:0000256" key="5">
    <source>
        <dbReference type="ARBA" id="ARBA00022840"/>
    </source>
</evidence>
<sequence>MNNFPKTVIIAFDGTAASGKGTIAKLIAKELGYDYLDTGLMFRKVAYYCLKHNISFDDEQKICMLIDTIDFNKNVGEQELYANEISDAASKIAVQKQVREHLLMVQRNFANGKKGVVVDGRDIGTVVFPKADFKFFFDASLEQRTNRRYNQLQKKEKDAIFSQVLEQLKTRDQRDKERCIAPLKKAHDSFEIDTTDLSVQEVFDIVLKKVKQTN</sequence>
<reference evidence="10 11" key="1">
    <citation type="submission" date="2022-11" db="EMBL/GenBank/DDBJ databases">
        <title>Host association and intracellularity evolved multiple times independently in the Rickettsiales.</title>
        <authorList>
            <person name="Castelli M."/>
            <person name="Nardi T."/>
            <person name="Gammuto L."/>
            <person name="Bellinzona G."/>
            <person name="Sabaneyeva E."/>
            <person name="Potekhin A."/>
            <person name="Serra V."/>
            <person name="Petroni G."/>
            <person name="Sassera D."/>
        </authorList>
    </citation>
    <scope>NUCLEOTIDE SEQUENCE [LARGE SCALE GENOMIC DNA]</scope>
    <source>
        <strain evidence="10 11">NDG2</strain>
    </source>
</reference>
<comment type="catalytic activity">
    <reaction evidence="7 8">
        <text>CMP + ATP = CDP + ADP</text>
        <dbReference type="Rhea" id="RHEA:11600"/>
        <dbReference type="ChEBI" id="CHEBI:30616"/>
        <dbReference type="ChEBI" id="CHEBI:58069"/>
        <dbReference type="ChEBI" id="CHEBI:60377"/>
        <dbReference type="ChEBI" id="CHEBI:456216"/>
        <dbReference type="EC" id="2.7.4.25"/>
    </reaction>
</comment>
<dbReference type="InterPro" id="IPR011994">
    <property type="entry name" value="Cytidylate_kinase_dom"/>
</dbReference>
<dbReference type="HAMAP" id="MF_00238">
    <property type="entry name" value="Cytidyl_kinase_type1"/>
    <property type="match status" value="1"/>
</dbReference>
<keyword evidence="2 8" id="KW-0808">Transferase</keyword>
<dbReference type="CDD" id="cd02020">
    <property type="entry name" value="CMPK"/>
    <property type="match status" value="1"/>
</dbReference>
<comment type="similarity">
    <text evidence="1 8">Belongs to the cytidylate kinase family. Type 1 subfamily.</text>
</comment>
<comment type="subcellular location">
    <subcellularLocation>
        <location evidence="8">Cytoplasm</location>
    </subcellularLocation>
</comment>
<dbReference type="NCBIfam" id="TIGR00017">
    <property type="entry name" value="cmk"/>
    <property type="match status" value="1"/>
</dbReference>
<gene>
    <name evidence="8" type="primary">cmk</name>
    <name evidence="10" type="ORF">Bandiella_00535</name>
</gene>
<keyword evidence="3 8" id="KW-0547">Nucleotide-binding</keyword>
<dbReference type="SUPFAM" id="SSF52540">
    <property type="entry name" value="P-loop containing nucleoside triphosphate hydrolases"/>
    <property type="match status" value="1"/>
</dbReference>
<feature type="domain" description="Cytidylate kinase" evidence="9">
    <location>
        <begin position="10"/>
        <end position="212"/>
    </location>
</feature>
<evidence type="ECO:0000313" key="10">
    <source>
        <dbReference type="EMBL" id="WPX96421.1"/>
    </source>
</evidence>
<evidence type="ECO:0000256" key="8">
    <source>
        <dbReference type="HAMAP-Rule" id="MF_00238"/>
    </source>
</evidence>
<evidence type="ECO:0000313" key="11">
    <source>
        <dbReference type="Proteomes" id="UP001327219"/>
    </source>
</evidence>
<dbReference type="Gene3D" id="3.40.50.300">
    <property type="entry name" value="P-loop containing nucleotide triphosphate hydrolases"/>
    <property type="match status" value="1"/>
</dbReference>
<dbReference type="Pfam" id="PF02224">
    <property type="entry name" value="Cytidylate_kin"/>
    <property type="match status" value="1"/>
</dbReference>
<keyword evidence="4 8" id="KW-0418">Kinase</keyword>
<organism evidence="10 11">
    <name type="scientific">Candidatus Bandiella euplotis</name>
    <dbReference type="NCBI Taxonomy" id="1664265"/>
    <lineage>
        <taxon>Bacteria</taxon>
        <taxon>Pseudomonadati</taxon>
        <taxon>Pseudomonadota</taxon>
        <taxon>Alphaproteobacteria</taxon>
        <taxon>Rickettsiales</taxon>
        <taxon>Candidatus Midichloriaceae</taxon>
        <taxon>Candidatus Bandiella</taxon>
    </lineage>
</organism>
<keyword evidence="5 8" id="KW-0067">ATP-binding</keyword>